<dbReference type="Pfam" id="PF12796">
    <property type="entry name" value="Ank_2"/>
    <property type="match status" value="1"/>
</dbReference>
<dbReference type="AlphaFoldDB" id="A0A6G0WVC1"/>
<dbReference type="Gene3D" id="1.25.40.20">
    <property type="entry name" value="Ankyrin repeat-containing domain"/>
    <property type="match status" value="2"/>
</dbReference>
<dbReference type="InterPro" id="IPR002110">
    <property type="entry name" value="Ankyrin_rpt"/>
</dbReference>
<dbReference type="InterPro" id="IPR036770">
    <property type="entry name" value="Ankyrin_rpt-contain_sf"/>
</dbReference>
<dbReference type="InterPro" id="IPR052050">
    <property type="entry name" value="SecEffector_AnkRepeat"/>
</dbReference>
<keyword evidence="2" id="KW-1185">Reference proteome</keyword>
<dbReference type="Proteomes" id="UP000481153">
    <property type="component" value="Unassembled WGS sequence"/>
</dbReference>
<name>A0A6G0WVC1_9STRA</name>
<protein>
    <submittedName>
        <fullName evidence="1">Uncharacterized protein</fullName>
    </submittedName>
</protein>
<evidence type="ECO:0000313" key="2">
    <source>
        <dbReference type="Proteomes" id="UP000481153"/>
    </source>
</evidence>
<reference evidence="1 2" key="1">
    <citation type="submission" date="2019-07" db="EMBL/GenBank/DDBJ databases">
        <title>Genomics analysis of Aphanomyces spp. identifies a new class of oomycete effector associated with host adaptation.</title>
        <authorList>
            <person name="Gaulin E."/>
        </authorList>
    </citation>
    <scope>NUCLEOTIDE SEQUENCE [LARGE SCALE GENOMIC DNA]</scope>
    <source>
        <strain evidence="1 2">ATCC 201684</strain>
    </source>
</reference>
<evidence type="ECO:0000313" key="1">
    <source>
        <dbReference type="EMBL" id="KAF0731426.1"/>
    </source>
</evidence>
<dbReference type="VEuPathDB" id="FungiDB:AeMF1_003013"/>
<gene>
    <name evidence="1" type="ORF">Ae201684_011327</name>
</gene>
<dbReference type="PANTHER" id="PTHR46586:SF3">
    <property type="entry name" value="ANKYRIN REPEAT-CONTAINING PROTEIN"/>
    <property type="match status" value="1"/>
</dbReference>
<proteinExistence type="predicted"/>
<comment type="caution">
    <text evidence="1">The sequence shown here is derived from an EMBL/GenBank/DDBJ whole genome shotgun (WGS) entry which is preliminary data.</text>
</comment>
<organism evidence="1 2">
    <name type="scientific">Aphanomyces euteiches</name>
    <dbReference type="NCBI Taxonomy" id="100861"/>
    <lineage>
        <taxon>Eukaryota</taxon>
        <taxon>Sar</taxon>
        <taxon>Stramenopiles</taxon>
        <taxon>Oomycota</taxon>
        <taxon>Saprolegniomycetes</taxon>
        <taxon>Saprolegniales</taxon>
        <taxon>Verrucalvaceae</taxon>
        <taxon>Aphanomyces</taxon>
    </lineage>
</organism>
<dbReference type="EMBL" id="VJMJ01000143">
    <property type="protein sequence ID" value="KAF0731426.1"/>
    <property type="molecule type" value="Genomic_DNA"/>
</dbReference>
<dbReference type="SUPFAM" id="SSF48403">
    <property type="entry name" value="Ankyrin repeat"/>
    <property type="match status" value="1"/>
</dbReference>
<dbReference type="PANTHER" id="PTHR46586">
    <property type="entry name" value="ANKYRIN REPEAT-CONTAINING PROTEIN"/>
    <property type="match status" value="1"/>
</dbReference>
<accession>A0A6G0WVC1</accession>
<sequence length="254" mass="29130">MQQVCGTTDIMRSIFAFQPGYPQPMLPFIQYFDANLEALDEILRSYLDMESRLSPYRVDSLLYYFPQLAHNFYCYAVWAENLDLLGLMLQRGMTMLYHATEIAAFLGRVKVLTYLEEHNLATYSTQTLNWACRQGHFNAVEFLHPHIAMGDTVAMDAAATNGHFEIVKFLHVYRDEGCTTTAMDQAAANGHLEIMKFLHYNRTEGATTKVMTLAASHGHLDVVKFLYEHRSEGCTLRALHGSRESKYRLHNQSR</sequence>